<feature type="region of interest" description="Disordered" evidence="2">
    <location>
        <begin position="1"/>
        <end position="110"/>
    </location>
</feature>
<feature type="domain" description="GAGE" evidence="3">
    <location>
        <begin position="1"/>
        <end position="110"/>
    </location>
</feature>
<evidence type="ECO:0000259" key="3">
    <source>
        <dbReference type="SMART" id="SM01379"/>
    </source>
</evidence>
<evidence type="ECO:0000256" key="2">
    <source>
        <dbReference type="SAM" id="MobiDB-lite"/>
    </source>
</evidence>
<dbReference type="PANTHER" id="PTHR14047:SF1">
    <property type="entry name" value="P ANTIGEN FAMILY MEMBER 3"/>
    <property type="match status" value="1"/>
</dbReference>
<evidence type="ECO:0000313" key="5">
    <source>
        <dbReference type="RefSeq" id="XP_044770681.1"/>
    </source>
</evidence>
<gene>
    <name evidence="5" type="primary">LOC123324831</name>
</gene>
<feature type="compositionally biased region" description="Basic residues" evidence="2">
    <location>
        <begin position="1"/>
        <end position="13"/>
    </location>
</feature>
<evidence type="ECO:0000313" key="4">
    <source>
        <dbReference type="Proteomes" id="UP000248481"/>
    </source>
</evidence>
<sequence length="110" mass="12093">MSGRVRSRSRSKQRKDDPRSNQHMGEQQPSDEQLKQKEAPPESQDILPDQGKEVEGGPVAQGRDLEADLQKLPQAKAGCITEDDPNVKAPSLPFLEPIKMPEAGEGLPQI</sequence>
<dbReference type="PANTHER" id="PTHR14047">
    <property type="entry name" value="P ANTIGEN FAMILY MEMBER 5-RELATED"/>
    <property type="match status" value="1"/>
</dbReference>
<dbReference type="AlphaFoldDB" id="A0A8M1M9Y4"/>
<keyword evidence="4" id="KW-1185">Reference proteome</keyword>
<reference evidence="5" key="1">
    <citation type="submission" date="2025-08" db="UniProtKB">
        <authorList>
            <consortium name="RefSeq"/>
        </authorList>
    </citation>
    <scope>IDENTIFICATION</scope>
    <source>
        <tissue evidence="5">Blood</tissue>
    </source>
</reference>
<dbReference type="SMART" id="SM01379">
    <property type="entry name" value="GAGE"/>
    <property type="match status" value="1"/>
</dbReference>
<dbReference type="Pfam" id="PF05831">
    <property type="entry name" value="GAGE"/>
    <property type="match status" value="1"/>
</dbReference>
<dbReference type="KEGG" id="nsu:123324831"/>
<dbReference type="InterPro" id="IPR031320">
    <property type="entry name" value="GAGE"/>
</dbReference>
<proteinExistence type="inferred from homology"/>
<evidence type="ECO:0000256" key="1">
    <source>
        <dbReference type="ARBA" id="ARBA00007043"/>
    </source>
</evidence>
<organism evidence="4 5">
    <name type="scientific">Neomonachus schauinslandi</name>
    <name type="common">Hawaiian monk seal</name>
    <name type="synonym">Monachus schauinslandi</name>
    <dbReference type="NCBI Taxonomy" id="29088"/>
    <lineage>
        <taxon>Eukaryota</taxon>
        <taxon>Metazoa</taxon>
        <taxon>Chordata</taxon>
        <taxon>Craniata</taxon>
        <taxon>Vertebrata</taxon>
        <taxon>Euteleostomi</taxon>
        <taxon>Mammalia</taxon>
        <taxon>Eutheria</taxon>
        <taxon>Laurasiatheria</taxon>
        <taxon>Carnivora</taxon>
        <taxon>Caniformia</taxon>
        <taxon>Pinnipedia</taxon>
        <taxon>Phocidae</taxon>
        <taxon>Monachinae</taxon>
        <taxon>Monachini</taxon>
        <taxon>Neomonachus</taxon>
    </lineage>
</organism>
<name>A0A8M1M9Y4_NEOSC</name>
<comment type="similarity">
    <text evidence="1">Belongs to the GAGE family.</text>
</comment>
<dbReference type="InterPro" id="IPR008625">
    <property type="entry name" value="GAGE_fam"/>
</dbReference>
<dbReference type="GeneID" id="123324831"/>
<dbReference type="Proteomes" id="UP000248481">
    <property type="component" value="Chromosome 5"/>
</dbReference>
<feature type="compositionally biased region" description="Polar residues" evidence="2">
    <location>
        <begin position="21"/>
        <end position="31"/>
    </location>
</feature>
<dbReference type="RefSeq" id="XP_044770681.1">
    <property type="nucleotide sequence ID" value="XM_044914746.1"/>
</dbReference>
<accession>A0A8M1M9Y4</accession>
<protein>
    <submittedName>
        <fullName evidence="5">P antigen family member 3-like</fullName>
    </submittedName>
</protein>